<evidence type="ECO:0000313" key="2">
    <source>
        <dbReference type="EMBL" id="CEP26735.1"/>
    </source>
</evidence>
<dbReference type="EMBL" id="LM676423">
    <property type="protein sequence ID" value="CEP26735.1"/>
    <property type="molecule type" value="Genomic_DNA"/>
</dbReference>
<protein>
    <submittedName>
        <fullName evidence="2">Uncharacterized protein</fullName>
    </submittedName>
</protein>
<feature type="transmembrane region" description="Helical" evidence="1">
    <location>
        <begin position="25"/>
        <end position="45"/>
    </location>
</feature>
<dbReference type="AlphaFoldDB" id="A0A068VTA9"/>
<evidence type="ECO:0000256" key="1">
    <source>
        <dbReference type="SAM" id="Phobius"/>
    </source>
</evidence>
<keyword evidence="1" id="KW-0812">Transmembrane</keyword>
<keyword evidence="1" id="KW-0472">Membrane</keyword>
<proteinExistence type="predicted"/>
<reference evidence="2" key="1">
    <citation type="submission" date="2014-08" db="EMBL/GenBank/DDBJ databases">
        <authorList>
            <person name="Falentin Helene"/>
        </authorList>
    </citation>
    <scope>NUCLEOTIDE SEQUENCE</scope>
</reference>
<sequence length="58" mass="6853">MDKMRVLTLLTMAFATFTMWLPNGYWWARALVTTSLVVSVIIDIIHVQRLRKERRESS</sequence>
<accession>A0A068VTA9</accession>
<gene>
    <name evidence="2" type="ORF">PFCIRM138_09640</name>
</gene>
<keyword evidence="1" id="KW-1133">Transmembrane helix</keyword>
<name>A0A068VTA9_PROFF</name>
<organism evidence="2">
    <name type="scientific">Propionibacterium freudenreichii subsp. freudenreichii</name>
    <dbReference type="NCBI Taxonomy" id="66712"/>
    <lineage>
        <taxon>Bacteria</taxon>
        <taxon>Bacillati</taxon>
        <taxon>Actinomycetota</taxon>
        <taxon>Actinomycetes</taxon>
        <taxon>Propionibacteriales</taxon>
        <taxon>Propionibacteriaceae</taxon>
        <taxon>Propionibacterium</taxon>
    </lineage>
</organism>